<gene>
    <name evidence="2" type="ORF">HNR07_002690</name>
</gene>
<keyword evidence="3" id="KW-1185">Reference proteome</keyword>
<protein>
    <submittedName>
        <fullName evidence="2">Uncharacterized protein</fullName>
    </submittedName>
</protein>
<accession>A0A840W854</accession>
<reference evidence="2 3" key="1">
    <citation type="submission" date="2020-08" db="EMBL/GenBank/DDBJ databases">
        <title>Sequencing the genomes of 1000 actinobacteria strains.</title>
        <authorList>
            <person name="Klenk H.-P."/>
        </authorList>
    </citation>
    <scope>NUCLEOTIDE SEQUENCE [LARGE SCALE GENOMIC DNA]</scope>
    <source>
        <strain evidence="2 3">DSM 44598</strain>
    </source>
</reference>
<keyword evidence="1" id="KW-0732">Signal</keyword>
<comment type="caution">
    <text evidence="2">The sequence shown here is derived from an EMBL/GenBank/DDBJ whole genome shotgun (WGS) entry which is preliminary data.</text>
</comment>
<dbReference type="RefSeq" id="WP_184365219.1">
    <property type="nucleotide sequence ID" value="NZ_BAAAKM010000152.1"/>
</dbReference>
<dbReference type="AlphaFoldDB" id="A0A840W854"/>
<feature type="chain" id="PRO_5038547482" evidence="1">
    <location>
        <begin position="28"/>
        <end position="62"/>
    </location>
</feature>
<evidence type="ECO:0000313" key="3">
    <source>
        <dbReference type="Proteomes" id="UP000579647"/>
    </source>
</evidence>
<dbReference type="EMBL" id="JACHDO010000001">
    <property type="protein sequence ID" value="MBB5491553.1"/>
    <property type="molecule type" value="Genomic_DNA"/>
</dbReference>
<name>A0A840W854_9ACTN</name>
<evidence type="ECO:0000256" key="1">
    <source>
        <dbReference type="SAM" id="SignalP"/>
    </source>
</evidence>
<sequence length="62" mass="6497">MRIAAKLALTLFFTASLLGLGAGAASAGTSVYQQCVQEQQSLGLLNLNLNLLNQCIAQNSGW</sequence>
<organism evidence="2 3">
    <name type="scientific">Nocardiopsis metallicus</name>
    <dbReference type="NCBI Taxonomy" id="179819"/>
    <lineage>
        <taxon>Bacteria</taxon>
        <taxon>Bacillati</taxon>
        <taxon>Actinomycetota</taxon>
        <taxon>Actinomycetes</taxon>
        <taxon>Streptosporangiales</taxon>
        <taxon>Nocardiopsidaceae</taxon>
        <taxon>Nocardiopsis</taxon>
    </lineage>
</organism>
<evidence type="ECO:0000313" key="2">
    <source>
        <dbReference type="EMBL" id="MBB5491553.1"/>
    </source>
</evidence>
<dbReference type="Proteomes" id="UP000579647">
    <property type="component" value="Unassembled WGS sequence"/>
</dbReference>
<feature type="signal peptide" evidence="1">
    <location>
        <begin position="1"/>
        <end position="27"/>
    </location>
</feature>
<proteinExistence type="predicted"/>